<sequence length="198" mass="23069">MNALLEKTKKHCTQLLLKSRCNELAFHNNQHTNEVFASAKKIGIYSNLNEEELEIVLLAALFHDTGNIDCFKDHEDMSARKASDYLTSIGFNSSKIEKVVKCILATKMPQTPTNLLEQVICDADLSHLGKKNFISKNKLLREEWSEHLKMCFSNKEWVKLNIDFLERHKYFTSYGKKELQPQKEINLRILKQQFSEIY</sequence>
<dbReference type="OrthoDB" id="5728337at2"/>
<proteinExistence type="predicted"/>
<dbReference type="Proteomes" id="UP000184225">
    <property type="component" value="Unassembled WGS sequence"/>
</dbReference>
<dbReference type="SMART" id="SM00471">
    <property type="entry name" value="HDc"/>
    <property type="match status" value="1"/>
</dbReference>
<accession>A0A1M6FMJ9</accession>
<evidence type="ECO:0000259" key="1">
    <source>
        <dbReference type="SMART" id="SM00471"/>
    </source>
</evidence>
<dbReference type="SUPFAM" id="SSF109604">
    <property type="entry name" value="HD-domain/PDEase-like"/>
    <property type="match status" value="1"/>
</dbReference>
<dbReference type="Gene3D" id="1.10.3210.10">
    <property type="entry name" value="Hypothetical protein af1432"/>
    <property type="match status" value="1"/>
</dbReference>
<dbReference type="RefSeq" id="WP_073151671.1">
    <property type="nucleotide sequence ID" value="NZ_FQYY01000006.1"/>
</dbReference>
<organism evidence="2 3">
    <name type="scientific">Mesonia phycicola</name>
    <dbReference type="NCBI Taxonomy" id="579105"/>
    <lineage>
        <taxon>Bacteria</taxon>
        <taxon>Pseudomonadati</taxon>
        <taxon>Bacteroidota</taxon>
        <taxon>Flavobacteriia</taxon>
        <taxon>Flavobacteriales</taxon>
        <taxon>Flavobacteriaceae</taxon>
        <taxon>Mesonia</taxon>
    </lineage>
</organism>
<gene>
    <name evidence="2" type="ORF">SAMN04488096_106224</name>
</gene>
<dbReference type="Pfam" id="PF01966">
    <property type="entry name" value="HD"/>
    <property type="match status" value="1"/>
</dbReference>
<dbReference type="InterPro" id="IPR003607">
    <property type="entry name" value="HD/PDEase_dom"/>
</dbReference>
<dbReference type="EMBL" id="FQYY01000006">
    <property type="protein sequence ID" value="SHI98900.1"/>
    <property type="molecule type" value="Genomic_DNA"/>
</dbReference>
<dbReference type="AlphaFoldDB" id="A0A1M6FMJ9"/>
<name>A0A1M6FMJ9_9FLAO</name>
<reference evidence="2 3" key="1">
    <citation type="submission" date="2016-11" db="EMBL/GenBank/DDBJ databases">
        <authorList>
            <person name="Jaros S."/>
            <person name="Januszkiewicz K."/>
            <person name="Wedrychowicz H."/>
        </authorList>
    </citation>
    <scope>NUCLEOTIDE SEQUENCE [LARGE SCALE GENOMIC DNA]</scope>
    <source>
        <strain evidence="2 3">DSM 21425</strain>
    </source>
</reference>
<dbReference type="CDD" id="cd00077">
    <property type="entry name" value="HDc"/>
    <property type="match status" value="1"/>
</dbReference>
<protein>
    <submittedName>
        <fullName evidence="2">HD domain-containing protein</fullName>
    </submittedName>
</protein>
<keyword evidence="3" id="KW-1185">Reference proteome</keyword>
<dbReference type="InterPro" id="IPR006674">
    <property type="entry name" value="HD_domain"/>
</dbReference>
<dbReference type="PANTHER" id="PTHR21174">
    <property type="match status" value="1"/>
</dbReference>
<evidence type="ECO:0000313" key="3">
    <source>
        <dbReference type="Proteomes" id="UP000184225"/>
    </source>
</evidence>
<dbReference type="STRING" id="579105.SAMN04488096_106224"/>
<dbReference type="PANTHER" id="PTHR21174:SF0">
    <property type="entry name" value="HD PHOSPHOHYDROLASE FAMILY PROTEIN-RELATED"/>
    <property type="match status" value="1"/>
</dbReference>
<feature type="domain" description="HD/PDEase" evidence="1">
    <location>
        <begin position="24"/>
        <end position="138"/>
    </location>
</feature>
<evidence type="ECO:0000313" key="2">
    <source>
        <dbReference type="EMBL" id="SHI98900.1"/>
    </source>
</evidence>
<dbReference type="InterPro" id="IPR009218">
    <property type="entry name" value="HD_phosphohydro"/>
</dbReference>